<keyword evidence="1" id="KW-0812">Transmembrane</keyword>
<dbReference type="Proteomes" id="UP000292052">
    <property type="component" value="Unassembled WGS sequence"/>
</dbReference>
<sequence>MKLATSSILGMSDVLYNLLENSEFLYLNVAGGEIFEKIKRECRLLTIFVIVNTILSTCCIILLLIFDEKDKDYYLLFALIEKYFSEYKDIFCFLCRLPHIPLAVTMSASCHQMIYFCTHIKFQIYLQKNLATRINQLSENLEENNLMYEENYQRQILSNLQINYHRQVKLVGIEDLSMAGFQALHDFKWYNWNKQNKRAYLIILIFSMIPFKIQVSPNKALNYRLGLS</sequence>
<proteinExistence type="predicted"/>
<dbReference type="AlphaFoldDB" id="A0A482WF34"/>
<keyword evidence="1" id="KW-0472">Membrane</keyword>
<feature type="non-terminal residue" evidence="2">
    <location>
        <position position="228"/>
    </location>
</feature>
<comment type="caution">
    <text evidence="2">The sequence shown here is derived from an EMBL/GenBank/DDBJ whole genome shotgun (WGS) entry which is preliminary data.</text>
</comment>
<feature type="transmembrane region" description="Helical" evidence="1">
    <location>
        <begin position="44"/>
        <end position="66"/>
    </location>
</feature>
<organism evidence="2 3">
    <name type="scientific">Asbolus verrucosus</name>
    <name type="common">Desert ironclad beetle</name>
    <dbReference type="NCBI Taxonomy" id="1661398"/>
    <lineage>
        <taxon>Eukaryota</taxon>
        <taxon>Metazoa</taxon>
        <taxon>Ecdysozoa</taxon>
        <taxon>Arthropoda</taxon>
        <taxon>Hexapoda</taxon>
        <taxon>Insecta</taxon>
        <taxon>Pterygota</taxon>
        <taxon>Neoptera</taxon>
        <taxon>Endopterygota</taxon>
        <taxon>Coleoptera</taxon>
        <taxon>Polyphaga</taxon>
        <taxon>Cucujiformia</taxon>
        <taxon>Tenebrionidae</taxon>
        <taxon>Pimeliinae</taxon>
        <taxon>Asbolus</taxon>
    </lineage>
</organism>
<evidence type="ECO:0000313" key="3">
    <source>
        <dbReference type="Proteomes" id="UP000292052"/>
    </source>
</evidence>
<reference evidence="2 3" key="1">
    <citation type="submission" date="2017-03" db="EMBL/GenBank/DDBJ databases">
        <title>Genome of the blue death feigning beetle - Asbolus verrucosus.</title>
        <authorList>
            <person name="Rider S.D."/>
        </authorList>
    </citation>
    <scope>NUCLEOTIDE SEQUENCE [LARGE SCALE GENOMIC DNA]</scope>
    <source>
        <strain evidence="2">Butters</strain>
        <tissue evidence="2">Head and leg muscle</tissue>
    </source>
</reference>
<gene>
    <name evidence="2" type="ORF">BDFB_009770</name>
</gene>
<keyword evidence="1" id="KW-1133">Transmembrane helix</keyword>
<evidence type="ECO:0000256" key="1">
    <source>
        <dbReference type="SAM" id="Phobius"/>
    </source>
</evidence>
<protein>
    <recommendedName>
        <fullName evidence="4">7tm 7 domain containing protein</fullName>
    </recommendedName>
</protein>
<name>A0A482WF34_ASBVE</name>
<evidence type="ECO:0000313" key="2">
    <source>
        <dbReference type="EMBL" id="RZC43298.1"/>
    </source>
</evidence>
<dbReference type="EMBL" id="QDEB01000289">
    <property type="protein sequence ID" value="RZC43298.1"/>
    <property type="molecule type" value="Genomic_DNA"/>
</dbReference>
<evidence type="ECO:0008006" key="4">
    <source>
        <dbReference type="Google" id="ProtNLM"/>
    </source>
</evidence>
<keyword evidence="3" id="KW-1185">Reference proteome</keyword>
<accession>A0A482WF34</accession>